<comment type="caution">
    <text evidence="4">The sequence shown here is derived from an EMBL/GenBank/DDBJ whole genome shotgun (WGS) entry which is preliminary data.</text>
</comment>
<feature type="region of interest" description="Disordered" evidence="1">
    <location>
        <begin position="41"/>
        <end position="60"/>
    </location>
</feature>
<evidence type="ECO:0000256" key="2">
    <source>
        <dbReference type="SAM" id="Phobius"/>
    </source>
</evidence>
<evidence type="ECO:0000256" key="3">
    <source>
        <dbReference type="SAM" id="SignalP"/>
    </source>
</evidence>
<keyword evidence="2" id="KW-0812">Transmembrane</keyword>
<proteinExistence type="predicted"/>
<name>A0AAV3Z0E5_9GAST</name>
<dbReference type="EMBL" id="BLXT01001819">
    <property type="protein sequence ID" value="GFN88001.1"/>
    <property type="molecule type" value="Genomic_DNA"/>
</dbReference>
<dbReference type="AlphaFoldDB" id="A0AAV3Z0E5"/>
<keyword evidence="5" id="KW-1185">Reference proteome</keyword>
<dbReference type="Proteomes" id="UP000735302">
    <property type="component" value="Unassembled WGS sequence"/>
</dbReference>
<feature type="signal peptide" evidence="3">
    <location>
        <begin position="1"/>
        <end position="39"/>
    </location>
</feature>
<sequence length="753" mass="83845">MFERNCAALRGFRLGFGSVRVTSILLLSVLLDISHVAWSQPSPGGAGRQNPSAIPAPNPTEMIQSQLSADYDYVDAGPLPPKTGLSKPTSAVDKVAATPSPIDDGIFYPLYGDSFSQVGGATDTRATPQIPPPKYAQPPVSDMIGLAWGDRNEKLRERVKKLRKYGGGQMQLEALQRQYPGVDVKQMYDNYGLYGEEGLKGYLKMKGYGEGYSGSYRRGYGGGYGRGYGEDYGEDYGEAGENGYYYNGTWHPGYEREMDEGFYFNGMGDMEDWYYHNGTWYPTFGDWEDGYFHNGTWYPGLGEMDDWYYHNGTWYPTLGDWEDGYFHNGTWYPGLEDMMEGGYYYNGTWYPGYEREDYYEREGPEQEDLMWWQLHHPRWSGINDVGNKYIPPGVQPPPYVQVPPLASSTGGAPQELPPPPYVQVPPLASSTGGAPQQLPPPPYLHRQPRPQGLPPPFNQPPNTDFVNPTTIQQGRGLVRSENQRPAPWMQTPPQQQRSRFSPPPQFQARSQRPWPRRPQALPMTQPQTSGTSPRQRQASAKQNQTPTQPRRRPPPPGYVPRQMRGGPRELGRPQSARMTGRRGPPPPPRVAPPHAASEPKPSHVSHNPGPLSSVQVRPSSPLDPYRSTATVTVGIIIACLIGVALILAPLLCLLYKYRQEKRIKKRTFLRRADHGSIDDNIMDAMVMSELGERKGSRVAKLGTRGGNTVWKGGRKKGSGAATSAALARAKAELQPLETIAVDKNDEAVYSVIT</sequence>
<feature type="compositionally biased region" description="Polar residues" evidence="1">
    <location>
        <begin position="522"/>
        <end position="543"/>
    </location>
</feature>
<protein>
    <submittedName>
        <fullName evidence="4">Uncharacterized protein</fullName>
    </submittedName>
</protein>
<feature type="transmembrane region" description="Helical" evidence="2">
    <location>
        <begin position="631"/>
        <end position="655"/>
    </location>
</feature>
<gene>
    <name evidence="4" type="ORF">PoB_001450700</name>
</gene>
<evidence type="ECO:0000256" key="1">
    <source>
        <dbReference type="SAM" id="MobiDB-lite"/>
    </source>
</evidence>
<evidence type="ECO:0000313" key="4">
    <source>
        <dbReference type="EMBL" id="GFN88001.1"/>
    </source>
</evidence>
<feature type="chain" id="PRO_5043853569" evidence="3">
    <location>
        <begin position="40"/>
        <end position="753"/>
    </location>
</feature>
<feature type="compositionally biased region" description="Polar residues" evidence="1">
    <location>
        <begin position="462"/>
        <end position="473"/>
    </location>
</feature>
<keyword evidence="2" id="KW-0472">Membrane</keyword>
<reference evidence="4 5" key="1">
    <citation type="journal article" date="2021" name="Elife">
        <title>Chloroplast acquisition without the gene transfer in kleptoplastic sea slugs, Plakobranchus ocellatus.</title>
        <authorList>
            <person name="Maeda T."/>
            <person name="Takahashi S."/>
            <person name="Yoshida T."/>
            <person name="Shimamura S."/>
            <person name="Takaki Y."/>
            <person name="Nagai Y."/>
            <person name="Toyoda A."/>
            <person name="Suzuki Y."/>
            <person name="Arimoto A."/>
            <person name="Ishii H."/>
            <person name="Satoh N."/>
            <person name="Nishiyama T."/>
            <person name="Hasebe M."/>
            <person name="Maruyama T."/>
            <person name="Minagawa J."/>
            <person name="Obokata J."/>
            <person name="Shigenobu S."/>
        </authorList>
    </citation>
    <scope>NUCLEOTIDE SEQUENCE [LARGE SCALE GENOMIC DNA]</scope>
</reference>
<organism evidence="4 5">
    <name type="scientific">Plakobranchus ocellatus</name>
    <dbReference type="NCBI Taxonomy" id="259542"/>
    <lineage>
        <taxon>Eukaryota</taxon>
        <taxon>Metazoa</taxon>
        <taxon>Spiralia</taxon>
        <taxon>Lophotrochozoa</taxon>
        <taxon>Mollusca</taxon>
        <taxon>Gastropoda</taxon>
        <taxon>Heterobranchia</taxon>
        <taxon>Euthyneura</taxon>
        <taxon>Panpulmonata</taxon>
        <taxon>Sacoglossa</taxon>
        <taxon>Placobranchoidea</taxon>
        <taxon>Plakobranchidae</taxon>
        <taxon>Plakobranchus</taxon>
    </lineage>
</organism>
<evidence type="ECO:0000313" key="5">
    <source>
        <dbReference type="Proteomes" id="UP000735302"/>
    </source>
</evidence>
<keyword evidence="2" id="KW-1133">Transmembrane helix</keyword>
<accession>A0AAV3Z0E5</accession>
<feature type="region of interest" description="Disordered" evidence="1">
    <location>
        <begin position="400"/>
        <end position="621"/>
    </location>
</feature>
<keyword evidence="3" id="KW-0732">Signal</keyword>